<dbReference type="AlphaFoldDB" id="A0AA86RMK6"/>
<organism evidence="2">
    <name type="scientific">Hexamita inflata</name>
    <dbReference type="NCBI Taxonomy" id="28002"/>
    <lineage>
        <taxon>Eukaryota</taxon>
        <taxon>Metamonada</taxon>
        <taxon>Diplomonadida</taxon>
        <taxon>Hexamitidae</taxon>
        <taxon>Hexamitinae</taxon>
        <taxon>Hexamita</taxon>
    </lineage>
</organism>
<evidence type="ECO:0000256" key="1">
    <source>
        <dbReference type="SAM" id="Coils"/>
    </source>
</evidence>
<reference evidence="3 4" key="2">
    <citation type="submission" date="2024-07" db="EMBL/GenBank/DDBJ databases">
        <authorList>
            <person name="Akdeniz Z."/>
        </authorList>
    </citation>
    <scope>NUCLEOTIDE SEQUENCE [LARGE SCALE GENOMIC DNA]</scope>
</reference>
<evidence type="ECO:0000313" key="2">
    <source>
        <dbReference type="EMBL" id="CAI9977588.1"/>
    </source>
</evidence>
<feature type="coiled-coil region" evidence="1">
    <location>
        <begin position="30"/>
        <end position="57"/>
    </location>
</feature>
<evidence type="ECO:0000313" key="3">
    <source>
        <dbReference type="EMBL" id="CAL6028775.1"/>
    </source>
</evidence>
<dbReference type="EMBL" id="CATOUU010001179">
    <property type="protein sequence ID" value="CAI9977588.1"/>
    <property type="molecule type" value="Genomic_DNA"/>
</dbReference>
<accession>A0AA86RMK6</accession>
<name>A0AA86RMK6_9EUKA</name>
<sequence length="116" mass="13242">MSYNPDFDIYCSAANELLLEAEDMVKTSNLTRINDKIKEIECEIALAENEITIFSNKQQILASPVVHGLNTRVVLLKQQIQLITQTQVQVVTNQKIVIGNSFEELQFRIQQFNSDI</sequence>
<keyword evidence="4" id="KW-1185">Reference proteome</keyword>
<reference evidence="2" key="1">
    <citation type="submission" date="2023-06" db="EMBL/GenBank/DDBJ databases">
        <authorList>
            <person name="Kurt Z."/>
        </authorList>
    </citation>
    <scope>NUCLEOTIDE SEQUENCE</scope>
</reference>
<keyword evidence="1" id="KW-0175">Coiled coil</keyword>
<protein>
    <submittedName>
        <fullName evidence="3">Hypothetical_protein</fullName>
    </submittedName>
</protein>
<evidence type="ECO:0000313" key="4">
    <source>
        <dbReference type="Proteomes" id="UP001642409"/>
    </source>
</evidence>
<gene>
    <name evidence="3" type="ORF">HINF_LOCUS31969</name>
    <name evidence="2" type="ORF">HINF_LOCUS65233</name>
</gene>
<dbReference type="Proteomes" id="UP001642409">
    <property type="component" value="Unassembled WGS sequence"/>
</dbReference>
<comment type="caution">
    <text evidence="2">The sequence shown here is derived from an EMBL/GenBank/DDBJ whole genome shotgun (WGS) entry which is preliminary data.</text>
</comment>
<dbReference type="EMBL" id="CAXDID020000108">
    <property type="protein sequence ID" value="CAL6028775.1"/>
    <property type="molecule type" value="Genomic_DNA"/>
</dbReference>
<proteinExistence type="predicted"/>